<evidence type="ECO:0000313" key="3">
    <source>
        <dbReference type="EMBL" id="MBL0741381.1"/>
    </source>
</evidence>
<dbReference type="InterPro" id="IPR027791">
    <property type="entry name" value="Galactosyl_T_C"/>
</dbReference>
<feature type="domain" description="Galactosyltransferase C-terminal" evidence="2">
    <location>
        <begin position="98"/>
        <end position="153"/>
    </location>
</feature>
<protein>
    <submittedName>
        <fullName evidence="3">Glycosyltransferase family 2 protein</fullName>
    </submittedName>
</protein>
<keyword evidence="1" id="KW-0808">Transferase</keyword>
<evidence type="ECO:0000313" key="4">
    <source>
        <dbReference type="Proteomes" id="UP000613030"/>
    </source>
</evidence>
<dbReference type="EMBL" id="JAERRB010000002">
    <property type="protein sequence ID" value="MBL0741381.1"/>
    <property type="molecule type" value="Genomic_DNA"/>
</dbReference>
<proteinExistence type="predicted"/>
<gene>
    <name evidence="3" type="ORF">JI741_09125</name>
</gene>
<dbReference type="Pfam" id="PF02709">
    <property type="entry name" value="Glyco_transf_7C"/>
    <property type="match status" value="1"/>
</dbReference>
<organism evidence="3 4">
    <name type="scientific">Chryseolinea lacunae</name>
    <dbReference type="NCBI Taxonomy" id="2801331"/>
    <lineage>
        <taxon>Bacteria</taxon>
        <taxon>Pseudomonadati</taxon>
        <taxon>Bacteroidota</taxon>
        <taxon>Cytophagia</taxon>
        <taxon>Cytophagales</taxon>
        <taxon>Fulvivirgaceae</taxon>
        <taxon>Chryseolinea</taxon>
    </lineage>
</organism>
<sequence>MLKDITEFVLVDLSSKDGLQHWVLSNFKEALDEGYLRYFYTEEMPAWHASIAKNTAHYYGMGEFLVNLDGDNLIGANGSAFVLDQFLQHGEKLLLHQFDGDYQAGSYGRIGMHNKYFRHIGGYDEALEPMGHEDMDLINRLAEFGLMYRRFPDAQYIAAIKNTKEDSIKNCDSRLSWEEMEFRNSRRSCTNLLAGRIVSNQGHFGIRKNMLTYKSGAMVPVEHMDH</sequence>
<dbReference type="Gene3D" id="3.90.550.10">
    <property type="entry name" value="Spore Coat Polysaccharide Biosynthesis Protein SpsA, Chain A"/>
    <property type="match status" value="1"/>
</dbReference>
<accession>A0ABS1KSX7</accession>
<dbReference type="InterPro" id="IPR029044">
    <property type="entry name" value="Nucleotide-diphossugar_trans"/>
</dbReference>
<keyword evidence="4" id="KW-1185">Reference proteome</keyword>
<evidence type="ECO:0000256" key="1">
    <source>
        <dbReference type="ARBA" id="ARBA00022679"/>
    </source>
</evidence>
<dbReference type="CDD" id="cd00761">
    <property type="entry name" value="Glyco_tranf_GTA_type"/>
    <property type="match status" value="1"/>
</dbReference>
<dbReference type="SUPFAM" id="SSF53448">
    <property type="entry name" value="Nucleotide-diphospho-sugar transferases"/>
    <property type="match status" value="1"/>
</dbReference>
<name>A0ABS1KSX7_9BACT</name>
<reference evidence="3 4" key="1">
    <citation type="submission" date="2021-01" db="EMBL/GenBank/DDBJ databases">
        <title>Chryseolinea sp. Jin1 Genome sequencing and assembly.</title>
        <authorList>
            <person name="Kim I."/>
        </authorList>
    </citation>
    <scope>NUCLEOTIDE SEQUENCE [LARGE SCALE GENOMIC DNA]</scope>
    <source>
        <strain evidence="3 4">Jin1</strain>
    </source>
</reference>
<evidence type="ECO:0000259" key="2">
    <source>
        <dbReference type="Pfam" id="PF02709"/>
    </source>
</evidence>
<dbReference type="Proteomes" id="UP000613030">
    <property type="component" value="Unassembled WGS sequence"/>
</dbReference>
<comment type="caution">
    <text evidence="3">The sequence shown here is derived from an EMBL/GenBank/DDBJ whole genome shotgun (WGS) entry which is preliminary data.</text>
</comment>
<dbReference type="RefSeq" id="WP_202008728.1">
    <property type="nucleotide sequence ID" value="NZ_JAERRB010000002.1"/>
</dbReference>